<evidence type="ECO:0000313" key="2">
    <source>
        <dbReference type="Proteomes" id="UP001151760"/>
    </source>
</evidence>
<dbReference type="InterPro" id="IPR036397">
    <property type="entry name" value="RNaseH_sf"/>
</dbReference>
<accession>A0ABQ5EHE0</accession>
<evidence type="ECO:0000313" key="1">
    <source>
        <dbReference type="EMBL" id="GJT50344.1"/>
    </source>
</evidence>
<proteinExistence type="predicted"/>
<sequence>MLSEDPVDARTLMEKIENYTMEDGVLYRKSYLGKGDDLIVEYDDYFTKWMEAKPLATIIGRHVGNKAVERENRSLLRGIKTRLDKGGSAWVEEVPNVLWACQTIKKTINGETPFSLSYDTEVVIPAEIDLPEERREIAAIREARYKQQAKKYYNKKVLHVEFKVGEFVLRKNEASRAANTGKL</sequence>
<dbReference type="PANTHER" id="PTHR48475">
    <property type="entry name" value="RIBONUCLEASE H"/>
    <property type="match status" value="1"/>
</dbReference>
<dbReference type="InterPro" id="IPR012337">
    <property type="entry name" value="RNaseH-like_sf"/>
</dbReference>
<gene>
    <name evidence="1" type="ORF">Tco_0976501</name>
</gene>
<comment type="caution">
    <text evidence="1">The sequence shown here is derived from an EMBL/GenBank/DDBJ whole genome shotgun (WGS) entry which is preliminary data.</text>
</comment>
<keyword evidence="2" id="KW-1185">Reference proteome</keyword>
<dbReference type="Gene3D" id="3.30.420.10">
    <property type="entry name" value="Ribonuclease H-like superfamily/Ribonuclease H"/>
    <property type="match status" value="1"/>
</dbReference>
<dbReference type="Proteomes" id="UP001151760">
    <property type="component" value="Unassembled WGS sequence"/>
</dbReference>
<keyword evidence="1" id="KW-0808">Transferase</keyword>
<organism evidence="1 2">
    <name type="scientific">Tanacetum coccineum</name>
    <dbReference type="NCBI Taxonomy" id="301880"/>
    <lineage>
        <taxon>Eukaryota</taxon>
        <taxon>Viridiplantae</taxon>
        <taxon>Streptophyta</taxon>
        <taxon>Embryophyta</taxon>
        <taxon>Tracheophyta</taxon>
        <taxon>Spermatophyta</taxon>
        <taxon>Magnoliopsida</taxon>
        <taxon>eudicotyledons</taxon>
        <taxon>Gunneridae</taxon>
        <taxon>Pentapetalae</taxon>
        <taxon>asterids</taxon>
        <taxon>campanulids</taxon>
        <taxon>Asterales</taxon>
        <taxon>Asteraceae</taxon>
        <taxon>Asteroideae</taxon>
        <taxon>Anthemideae</taxon>
        <taxon>Anthemidinae</taxon>
        <taxon>Tanacetum</taxon>
    </lineage>
</organism>
<dbReference type="GO" id="GO:0003964">
    <property type="term" value="F:RNA-directed DNA polymerase activity"/>
    <property type="evidence" value="ECO:0007669"/>
    <property type="project" value="UniProtKB-KW"/>
</dbReference>
<keyword evidence="1" id="KW-0548">Nucleotidyltransferase</keyword>
<reference evidence="1" key="1">
    <citation type="journal article" date="2022" name="Int. J. Mol. Sci.">
        <title>Draft Genome of Tanacetum Coccineum: Genomic Comparison of Closely Related Tanacetum-Family Plants.</title>
        <authorList>
            <person name="Yamashiro T."/>
            <person name="Shiraishi A."/>
            <person name="Nakayama K."/>
            <person name="Satake H."/>
        </authorList>
    </citation>
    <scope>NUCLEOTIDE SEQUENCE</scope>
</reference>
<dbReference type="PANTHER" id="PTHR48475:SF2">
    <property type="entry name" value="RIBONUCLEASE H"/>
    <property type="match status" value="1"/>
</dbReference>
<reference evidence="1" key="2">
    <citation type="submission" date="2022-01" db="EMBL/GenBank/DDBJ databases">
        <authorList>
            <person name="Yamashiro T."/>
            <person name="Shiraishi A."/>
            <person name="Satake H."/>
            <person name="Nakayama K."/>
        </authorList>
    </citation>
    <scope>NUCLEOTIDE SEQUENCE</scope>
</reference>
<protein>
    <submittedName>
        <fullName evidence="1">Reverse transcriptase domain-containing protein</fullName>
    </submittedName>
</protein>
<dbReference type="EMBL" id="BQNB010016312">
    <property type="protein sequence ID" value="GJT50344.1"/>
    <property type="molecule type" value="Genomic_DNA"/>
</dbReference>
<name>A0ABQ5EHE0_9ASTR</name>
<keyword evidence="1" id="KW-0695">RNA-directed DNA polymerase</keyword>
<dbReference type="SUPFAM" id="SSF53098">
    <property type="entry name" value="Ribonuclease H-like"/>
    <property type="match status" value="1"/>
</dbReference>